<dbReference type="InterPro" id="IPR006357">
    <property type="entry name" value="HAD-SF_hydro_IIA"/>
</dbReference>
<dbReference type="InterPro" id="IPR036412">
    <property type="entry name" value="HAD-like_sf"/>
</dbReference>
<reference evidence="1 2" key="1">
    <citation type="submission" date="2024-10" db="EMBL/GenBank/DDBJ databases">
        <title>Updated reference genomes for cyclostephanoid diatoms.</title>
        <authorList>
            <person name="Roberts W.R."/>
            <person name="Alverson A.J."/>
        </authorList>
    </citation>
    <scope>NUCLEOTIDE SEQUENCE [LARGE SCALE GENOMIC DNA]</scope>
    <source>
        <strain evidence="1 2">AJA228-03</strain>
    </source>
</reference>
<dbReference type="InterPro" id="IPR023214">
    <property type="entry name" value="HAD_sf"/>
</dbReference>
<comment type="caution">
    <text evidence="1">The sequence shown here is derived from an EMBL/GenBank/DDBJ whole genome shotgun (WGS) entry which is preliminary data.</text>
</comment>
<evidence type="ECO:0000313" key="1">
    <source>
        <dbReference type="EMBL" id="KAL3823142.1"/>
    </source>
</evidence>
<gene>
    <name evidence="1" type="ORF">ACHAXA_010398</name>
</gene>
<dbReference type="SUPFAM" id="SSF56784">
    <property type="entry name" value="HAD-like"/>
    <property type="match status" value="1"/>
</dbReference>
<dbReference type="AlphaFoldDB" id="A0ABD3SF22"/>
<name>A0ABD3SF22_9STRA</name>
<dbReference type="Pfam" id="PF13344">
    <property type="entry name" value="Hydrolase_6"/>
    <property type="match status" value="1"/>
</dbReference>
<dbReference type="EMBL" id="JALLPB020000045">
    <property type="protein sequence ID" value="KAL3823142.1"/>
    <property type="molecule type" value="Genomic_DNA"/>
</dbReference>
<dbReference type="PANTHER" id="PTHR19288">
    <property type="entry name" value="4-NITROPHENYLPHOSPHATASE-RELATED"/>
    <property type="match status" value="1"/>
</dbReference>
<dbReference type="PANTHER" id="PTHR19288:SF46">
    <property type="entry name" value="HALOACID DEHALOGENASE-LIKE HYDROLASE DOMAIN-CONTAINING PROTEIN 2"/>
    <property type="match status" value="1"/>
</dbReference>
<proteinExistence type="predicted"/>
<dbReference type="Pfam" id="PF13242">
    <property type="entry name" value="Hydrolase_like"/>
    <property type="match status" value="1"/>
</dbReference>
<dbReference type="Gene3D" id="3.40.50.1000">
    <property type="entry name" value="HAD superfamily/HAD-like"/>
    <property type="match status" value="2"/>
</dbReference>
<organism evidence="1 2">
    <name type="scientific">Cyclostephanos tholiformis</name>
    <dbReference type="NCBI Taxonomy" id="382380"/>
    <lineage>
        <taxon>Eukaryota</taxon>
        <taxon>Sar</taxon>
        <taxon>Stramenopiles</taxon>
        <taxon>Ochrophyta</taxon>
        <taxon>Bacillariophyta</taxon>
        <taxon>Coscinodiscophyceae</taxon>
        <taxon>Thalassiosirophycidae</taxon>
        <taxon>Stephanodiscales</taxon>
        <taxon>Stephanodiscaceae</taxon>
        <taxon>Cyclostephanos</taxon>
    </lineage>
</organism>
<keyword evidence="2" id="KW-1185">Reference proteome</keyword>
<dbReference type="Proteomes" id="UP001530377">
    <property type="component" value="Unassembled WGS sequence"/>
</dbReference>
<accession>A0ABD3SF22</accession>
<evidence type="ECO:0000313" key="2">
    <source>
        <dbReference type="Proteomes" id="UP001530377"/>
    </source>
</evidence>
<protein>
    <submittedName>
        <fullName evidence="1">Uncharacterized protein</fullName>
    </submittedName>
</protein>
<sequence length="317" mass="33564">MSAHKTPGHGNRPIRAALIDVSGTIHVGRDAIPGAISACRRLRSERGVDLRVLYLTNTSRMSSAELLMTLRDAGFDDDALPGLESVMTSVGATRRYLLDNELRPFCLVGDDLLTSDLRDVVETTSTSTMDPNCVLVGLAPEKLDYANVNTAYRLLLKWKEEDDAVAAAAASASGGERRPIPIVPPSPRLIAVHRSTRHRDDDGHLSLGPGAYVSLLEGAVGSGLSARVIGKPSRDFYMAALSCLGEDLDPSEVVMVGDDIVGDVIGALDAGLGRAILVRTGKYVTGDELGRGGVVPTLTVDSIVEAVDYICSNSGLK</sequence>